<dbReference type="EMBL" id="LUGG01000043">
    <property type="protein sequence ID" value="OBZ65598.1"/>
    <property type="molecule type" value="Genomic_DNA"/>
</dbReference>
<comment type="cofactor">
    <cofactor evidence="1">
        <name>FMN</name>
        <dbReference type="ChEBI" id="CHEBI:58210"/>
    </cofactor>
</comment>
<evidence type="ECO:0000256" key="2">
    <source>
        <dbReference type="ARBA" id="ARBA00022630"/>
    </source>
</evidence>
<protein>
    <submittedName>
        <fullName evidence="7">Putative NADPH dehydrogenase C23G7.10c</fullName>
    </submittedName>
</protein>
<dbReference type="PANTHER" id="PTHR43303">
    <property type="entry name" value="NADPH DEHYDROGENASE C23G7.10C-RELATED"/>
    <property type="match status" value="1"/>
</dbReference>
<dbReference type="Gene3D" id="3.20.20.70">
    <property type="entry name" value="Aldolase class I"/>
    <property type="match status" value="1"/>
</dbReference>
<name>A0A1C7LM46_GRIFR</name>
<keyword evidence="3" id="KW-0288">FMN</keyword>
<dbReference type="GO" id="GO:0050661">
    <property type="term" value="F:NADP binding"/>
    <property type="evidence" value="ECO:0007669"/>
    <property type="project" value="InterPro"/>
</dbReference>
<comment type="caution">
    <text evidence="7">The sequence shown here is derived from an EMBL/GenBank/DDBJ whole genome shotgun (WGS) entry which is preliminary data.</text>
</comment>
<evidence type="ECO:0000256" key="3">
    <source>
        <dbReference type="ARBA" id="ARBA00022643"/>
    </source>
</evidence>
<evidence type="ECO:0000313" key="7">
    <source>
        <dbReference type="EMBL" id="OBZ65598.1"/>
    </source>
</evidence>
<dbReference type="GO" id="GO:0003959">
    <property type="term" value="F:NADPH dehydrogenase activity"/>
    <property type="evidence" value="ECO:0007669"/>
    <property type="project" value="InterPro"/>
</dbReference>
<evidence type="ECO:0000313" key="8">
    <source>
        <dbReference type="Proteomes" id="UP000092993"/>
    </source>
</evidence>
<feature type="domain" description="NADH:flavin oxidoreductase/NADH oxidase N-terminal" evidence="6">
    <location>
        <begin position="13"/>
        <end position="165"/>
    </location>
</feature>
<gene>
    <name evidence="7" type="ORF">A0H81_14514</name>
</gene>
<accession>A0A1C7LM46</accession>
<keyword evidence="4" id="KW-0521">NADP</keyword>
<evidence type="ECO:0000256" key="5">
    <source>
        <dbReference type="ARBA" id="ARBA00023002"/>
    </source>
</evidence>
<dbReference type="PANTHER" id="PTHR43303:SF4">
    <property type="entry name" value="NADPH DEHYDROGENASE C23G7.10C-RELATED"/>
    <property type="match status" value="1"/>
</dbReference>
<keyword evidence="2" id="KW-0285">Flavoprotein</keyword>
<dbReference type="STRING" id="5627.A0A1C7LM46"/>
<dbReference type="Proteomes" id="UP000092993">
    <property type="component" value="Unassembled WGS sequence"/>
</dbReference>
<proteinExistence type="predicted"/>
<keyword evidence="5" id="KW-0560">Oxidoreductase</keyword>
<evidence type="ECO:0000256" key="4">
    <source>
        <dbReference type="ARBA" id="ARBA00022857"/>
    </source>
</evidence>
<evidence type="ECO:0000259" key="6">
    <source>
        <dbReference type="Pfam" id="PF00724"/>
    </source>
</evidence>
<dbReference type="SUPFAM" id="SSF51395">
    <property type="entry name" value="FMN-linked oxidoreductases"/>
    <property type="match status" value="1"/>
</dbReference>
<organism evidence="7 8">
    <name type="scientific">Grifola frondosa</name>
    <name type="common">Maitake</name>
    <name type="synonym">Polyporus frondosus</name>
    <dbReference type="NCBI Taxonomy" id="5627"/>
    <lineage>
        <taxon>Eukaryota</taxon>
        <taxon>Fungi</taxon>
        <taxon>Dikarya</taxon>
        <taxon>Basidiomycota</taxon>
        <taxon>Agaricomycotina</taxon>
        <taxon>Agaricomycetes</taxon>
        <taxon>Polyporales</taxon>
        <taxon>Grifolaceae</taxon>
        <taxon>Grifola</taxon>
    </lineage>
</organism>
<dbReference type="InterPro" id="IPR044152">
    <property type="entry name" value="YqjM-like"/>
</dbReference>
<evidence type="ECO:0000256" key="1">
    <source>
        <dbReference type="ARBA" id="ARBA00001917"/>
    </source>
</evidence>
<dbReference type="OMA" id="ANIPWGP"/>
<dbReference type="Pfam" id="PF00724">
    <property type="entry name" value="Oxidored_FMN"/>
    <property type="match status" value="1"/>
</dbReference>
<dbReference type="InterPro" id="IPR001155">
    <property type="entry name" value="OxRdtase_FMN_N"/>
</dbReference>
<dbReference type="GO" id="GO:0010181">
    <property type="term" value="F:FMN binding"/>
    <property type="evidence" value="ECO:0007669"/>
    <property type="project" value="InterPro"/>
</dbReference>
<dbReference type="InterPro" id="IPR013785">
    <property type="entry name" value="Aldolase_TIM"/>
</dbReference>
<reference evidence="7 8" key="1">
    <citation type="submission" date="2016-03" db="EMBL/GenBank/DDBJ databases">
        <title>Whole genome sequencing of Grifola frondosa 9006-11.</title>
        <authorList>
            <person name="Min B."/>
            <person name="Park H."/>
            <person name="Kim J.-G."/>
            <person name="Cho H."/>
            <person name="Oh Y.-L."/>
            <person name="Kong W.-S."/>
            <person name="Choi I.-G."/>
        </authorList>
    </citation>
    <scope>NUCLEOTIDE SEQUENCE [LARGE SCALE GENOMIC DNA]</scope>
    <source>
        <strain evidence="7 8">9006-11</strain>
    </source>
</reference>
<dbReference type="OrthoDB" id="72788at2759"/>
<sequence length="317" mass="34223">MFNGVGGIISRGPGLSIVEATAVLPQGRITPEDAGIWSDEHIEPWSKIVEFAHSQNQKIGIQIAHAGRKASTVAPWLHSGLVATEAANGWPDDVWAPSAVPWNDKFPVPKALTTEGIKNIVNAFVAAAKRAVKAGFDVIEIHGAHGYLIGEFLSPISNKRTDEYGVIPNDMPLFFRISATDWLEESLPDEPSWRSEDTVKFALLLADHDVDFLDVSTSGNHPAQRIKVGPAYQAPFAEAVKKAVGDKLLIGAVGNITTGHIAQEVLDKGQADVVSVGRMFQKNPGLVWSFAEELGVTITVPHQIEWGFFGRGGIGRK</sequence>
<keyword evidence="8" id="KW-1185">Reference proteome</keyword>
<dbReference type="AlphaFoldDB" id="A0A1C7LM46"/>